<accession>A0ABD3HQ33</accession>
<dbReference type="AlphaFoldDB" id="A0ABD3HQ33"/>
<proteinExistence type="predicted"/>
<dbReference type="Proteomes" id="UP001633002">
    <property type="component" value="Unassembled WGS sequence"/>
</dbReference>
<feature type="region of interest" description="Disordered" evidence="1">
    <location>
        <begin position="274"/>
        <end position="310"/>
    </location>
</feature>
<evidence type="ECO:0000313" key="3">
    <source>
        <dbReference type="Proteomes" id="UP001633002"/>
    </source>
</evidence>
<sequence length="310" mass="36062">MIGDDVYEEFEKTRLKSTCNKAWYHANMTAMAAAYILSFAEVMVAKESFHLIEEAEEKKQGKSLTAKQKKDMWDLKMKEVCGTCYNAVFKYATIVNPNLGPEFLSTVRELHNSLSRQPKAAREFTLEDLTDRLDEELTNFIAYFIDVRDTYWEKIWYPVDERQDIEVNIRRAKRIVFRYFVWHKQSVKAPSCFSLWSEPASTYSMYTEKDNLCRSVSNLTKWELQNSPWWLKQCCADDEITFVADAEEICWESIKKDEDPYQVAKGKIAEADAAEQAEEAKSLEPSRKLEGLVLDKSRTKKQREGKHGCG</sequence>
<evidence type="ECO:0000313" key="2">
    <source>
        <dbReference type="EMBL" id="KAL3693493.1"/>
    </source>
</evidence>
<gene>
    <name evidence="2" type="ORF">R1sor_007144</name>
</gene>
<protein>
    <submittedName>
        <fullName evidence="2">Uncharacterized protein</fullName>
    </submittedName>
</protein>
<name>A0ABD3HQ33_9MARC</name>
<dbReference type="EMBL" id="JBJQOH010000003">
    <property type="protein sequence ID" value="KAL3693493.1"/>
    <property type="molecule type" value="Genomic_DNA"/>
</dbReference>
<feature type="compositionally biased region" description="Basic and acidic residues" evidence="1">
    <location>
        <begin position="278"/>
        <end position="297"/>
    </location>
</feature>
<reference evidence="2 3" key="1">
    <citation type="submission" date="2024-09" db="EMBL/GenBank/DDBJ databases">
        <title>Chromosome-scale assembly of Riccia sorocarpa.</title>
        <authorList>
            <person name="Paukszto L."/>
        </authorList>
    </citation>
    <scope>NUCLEOTIDE SEQUENCE [LARGE SCALE GENOMIC DNA]</scope>
    <source>
        <strain evidence="2">LP-2024</strain>
        <tissue evidence="2">Aerial parts of the thallus</tissue>
    </source>
</reference>
<comment type="caution">
    <text evidence="2">The sequence shown here is derived from an EMBL/GenBank/DDBJ whole genome shotgun (WGS) entry which is preliminary data.</text>
</comment>
<organism evidence="2 3">
    <name type="scientific">Riccia sorocarpa</name>
    <dbReference type="NCBI Taxonomy" id="122646"/>
    <lineage>
        <taxon>Eukaryota</taxon>
        <taxon>Viridiplantae</taxon>
        <taxon>Streptophyta</taxon>
        <taxon>Embryophyta</taxon>
        <taxon>Marchantiophyta</taxon>
        <taxon>Marchantiopsida</taxon>
        <taxon>Marchantiidae</taxon>
        <taxon>Marchantiales</taxon>
        <taxon>Ricciaceae</taxon>
        <taxon>Riccia</taxon>
    </lineage>
</organism>
<evidence type="ECO:0000256" key="1">
    <source>
        <dbReference type="SAM" id="MobiDB-lite"/>
    </source>
</evidence>
<keyword evidence="3" id="KW-1185">Reference proteome</keyword>